<dbReference type="OrthoDB" id="10260961at2759"/>
<dbReference type="STRING" id="1108050.A0A0B7FG43"/>
<dbReference type="PANTHER" id="PTHR42103:SF2">
    <property type="entry name" value="AB HYDROLASE-1 DOMAIN-CONTAINING PROTEIN"/>
    <property type="match status" value="1"/>
</dbReference>
<protein>
    <submittedName>
        <fullName evidence="1">Uncharacterized protein</fullName>
    </submittedName>
</protein>
<gene>
    <name evidence="1" type="ORF">RSOLAG1IB_01181</name>
</gene>
<dbReference type="EMBL" id="LN679101">
    <property type="protein sequence ID" value="CEL55173.1"/>
    <property type="molecule type" value="Genomic_DNA"/>
</dbReference>
<reference evidence="1 2" key="1">
    <citation type="submission" date="2014-11" db="EMBL/GenBank/DDBJ databases">
        <authorList>
            <person name="Wibberg Daniel"/>
        </authorList>
    </citation>
    <scope>NUCLEOTIDE SEQUENCE [LARGE SCALE GENOMIC DNA]</scope>
    <source>
        <strain evidence="1">Rhizoctonia solani AG1-IB 7/3/14</strain>
    </source>
</reference>
<evidence type="ECO:0000313" key="1">
    <source>
        <dbReference type="EMBL" id="CEL55173.1"/>
    </source>
</evidence>
<dbReference type="AlphaFoldDB" id="A0A0B7FG43"/>
<name>A0A0B7FG43_THACB</name>
<keyword evidence="2" id="KW-1185">Reference proteome</keyword>
<organism evidence="1 2">
    <name type="scientific">Thanatephorus cucumeris (strain AG1-IB / isolate 7/3/14)</name>
    <name type="common">Lettuce bottom rot fungus</name>
    <name type="synonym">Rhizoctonia solani</name>
    <dbReference type="NCBI Taxonomy" id="1108050"/>
    <lineage>
        <taxon>Eukaryota</taxon>
        <taxon>Fungi</taxon>
        <taxon>Dikarya</taxon>
        <taxon>Basidiomycota</taxon>
        <taxon>Agaricomycotina</taxon>
        <taxon>Agaricomycetes</taxon>
        <taxon>Cantharellales</taxon>
        <taxon>Ceratobasidiaceae</taxon>
        <taxon>Rhizoctonia</taxon>
        <taxon>Rhizoctonia solani AG-1</taxon>
    </lineage>
</organism>
<proteinExistence type="predicted"/>
<accession>A0A0B7FG43</accession>
<dbReference type="InterPro" id="IPR029058">
    <property type="entry name" value="AB_hydrolase_fold"/>
</dbReference>
<dbReference type="Gene3D" id="3.40.50.1820">
    <property type="entry name" value="alpha/beta hydrolase"/>
    <property type="match status" value="1"/>
</dbReference>
<dbReference type="Proteomes" id="UP000059188">
    <property type="component" value="Unassembled WGS sequence"/>
</dbReference>
<dbReference type="SUPFAM" id="SSF53474">
    <property type="entry name" value="alpha/beta-Hydrolases"/>
    <property type="match status" value="1"/>
</dbReference>
<sequence>MSASIGSDIVPETTIVPLSAGHALEVDIYHVPTSTLDLGAQKIAILCHPWSWLGGCKDDPVLESIAVALNTKFNMHVFVPNARSVGNSTGRASFSGKSEAADLEELTRWCISKINNTGCVVIVGYSHGSLLASCHPILSDPIQTYHILLSYPLSPLPLLTFFNASIYRERLSQLVRNPQARVLILFGDKDQFTDVSNYQSWADNLERVRSSSTSETISNNAVEAKVIPGADHFWRGRLNQQMTETITNWLER</sequence>
<evidence type="ECO:0000313" key="2">
    <source>
        <dbReference type="Proteomes" id="UP000059188"/>
    </source>
</evidence>
<dbReference type="PANTHER" id="PTHR42103">
    <property type="entry name" value="ALPHA/BETA-HYDROLASES SUPERFAMILY PROTEIN"/>
    <property type="match status" value="1"/>
</dbReference>